<evidence type="ECO:0000313" key="3">
    <source>
        <dbReference type="Proteomes" id="UP000008392"/>
    </source>
</evidence>
<dbReference type="AlphaFoldDB" id="G0AGR2"/>
<reference evidence="2 3" key="4">
    <citation type="journal article" date="2010" name="Environ. Microbiol.">
        <title>The bacterial genus Collimonas: mycophagy, weathering and other adaptive solutions to life in oligotrophic soil environments.</title>
        <authorList>
            <person name="Leveau J.H."/>
            <person name="Uroz S."/>
            <person name="de Boer W."/>
        </authorList>
    </citation>
    <scope>NUCLEOTIDE SEQUENCE [LARGE SCALE GENOMIC DNA]</scope>
    <source>
        <strain evidence="2 3">Ter331</strain>
    </source>
</reference>
<dbReference type="EMBL" id="CP002745">
    <property type="protein sequence ID" value="AEK61675.1"/>
    <property type="molecule type" value="Genomic_DNA"/>
</dbReference>
<feature type="compositionally biased region" description="Low complexity" evidence="1">
    <location>
        <begin position="189"/>
        <end position="200"/>
    </location>
</feature>
<reference evidence="2 3" key="1">
    <citation type="journal article" date="2004" name="Environ. Microbiol.">
        <title>Phylogeny-function analysis of (meta)genomic libraries: screening for expression of ribosomal RNA genes by large-insert library fluorescent in situ hybridization (LIL-FISH).</title>
        <authorList>
            <person name="Leveau J.H."/>
            <person name="Gerards S."/>
            <person name="de Boer W."/>
            <person name="van Veen J.A."/>
        </authorList>
    </citation>
    <scope>NUCLEOTIDE SEQUENCE [LARGE SCALE GENOMIC DNA]</scope>
    <source>
        <strain evidence="2 3">Ter331</strain>
    </source>
</reference>
<feature type="region of interest" description="Disordered" evidence="1">
    <location>
        <begin position="181"/>
        <end position="200"/>
    </location>
</feature>
<name>G0AGR2_COLFT</name>
<dbReference type="STRING" id="1005048.CFU_1843"/>
<dbReference type="Proteomes" id="UP000008392">
    <property type="component" value="Chromosome"/>
</dbReference>
<proteinExistence type="predicted"/>
<keyword evidence="3" id="KW-1185">Reference proteome</keyword>
<reference evidence="2 3" key="2">
    <citation type="journal article" date="2006" name="J. Microbiol. Methods">
        <title>Genomic flank-sequencing of plasposon insertion sites for rapid identification of functional genes.</title>
        <authorList>
            <person name="Leveau J.H."/>
            <person name="Gerards S."/>
            <person name="Fritsche K."/>
            <person name="Zondag G."/>
            <person name="van Veen J.A."/>
        </authorList>
    </citation>
    <scope>NUCLEOTIDE SEQUENCE [LARGE SCALE GENOMIC DNA]</scope>
    <source>
        <strain evidence="2 3">Ter331</strain>
    </source>
</reference>
<organism evidence="2 3">
    <name type="scientific">Collimonas fungivorans (strain Ter331)</name>
    <dbReference type="NCBI Taxonomy" id="1005048"/>
    <lineage>
        <taxon>Bacteria</taxon>
        <taxon>Pseudomonadati</taxon>
        <taxon>Pseudomonadota</taxon>
        <taxon>Betaproteobacteria</taxon>
        <taxon>Burkholderiales</taxon>
        <taxon>Oxalobacteraceae</taxon>
        <taxon>Collimonas</taxon>
    </lineage>
</organism>
<accession>G0AGR2</accession>
<reference evidence="2 3" key="5">
    <citation type="journal article" date="2011" name="ISME J.">
        <title>Dual transcriptional profiling of a bacterial/fungal confrontation: Collimonas fungivorans versus Aspergillus niger.</title>
        <authorList>
            <person name="Mela F."/>
            <person name="Fritsche K."/>
            <person name="de Boer W."/>
            <person name="van Veen J.A."/>
            <person name="de Graaff L.H."/>
            <person name="van den Berg M."/>
            <person name="Leveau J.H."/>
        </authorList>
    </citation>
    <scope>NUCLEOTIDE SEQUENCE [LARGE SCALE GENOMIC DNA]</scope>
    <source>
        <strain evidence="2 3">Ter331</strain>
    </source>
</reference>
<gene>
    <name evidence="2" type="ordered locus">CFU_1843</name>
</gene>
<protein>
    <recommendedName>
        <fullName evidence="4">DUF4410 domain-containing protein</fullName>
    </recommendedName>
</protein>
<reference evidence="3" key="6">
    <citation type="submission" date="2011-05" db="EMBL/GenBank/DDBJ databases">
        <title>Complete sequence of Collimonas fungivorans Ter331.</title>
        <authorList>
            <person name="Leveau J.H."/>
        </authorList>
    </citation>
    <scope>NUCLEOTIDE SEQUENCE [LARGE SCALE GENOMIC DNA]</scope>
    <source>
        <strain evidence="3">Ter331</strain>
    </source>
</reference>
<evidence type="ECO:0000256" key="1">
    <source>
        <dbReference type="SAM" id="MobiDB-lite"/>
    </source>
</evidence>
<dbReference type="eggNOG" id="ENOG50316CN">
    <property type="taxonomic scope" value="Bacteria"/>
</dbReference>
<evidence type="ECO:0000313" key="2">
    <source>
        <dbReference type="EMBL" id="AEK61675.1"/>
    </source>
</evidence>
<evidence type="ECO:0008006" key="4">
    <source>
        <dbReference type="Google" id="ProtNLM"/>
    </source>
</evidence>
<sequence>MQDVVLYLTFWKILMKKLFLVGMLGYGAAAFASTGNTLLEVPVTYHPDAGVVENVRKECQIEDMLSHRVAPVLAKLNKGGDGTIAAGSDAADATLLRLQITHVLGVGGGAWSGPKAITVTADLFDPSGKLLRHTKINRWSVGGVFGAFKGTCTILDRSAAAIGKDLSRWVRDPAYKIVEEPAPKEAEAAPEAAAVPEQVQ</sequence>
<reference evidence="2 3" key="3">
    <citation type="journal article" date="2008" name="FEMS Microbiol. Ecol.">
        <title>Identification and characterization of genes underlying chitinolysis in Collimonas fungivorans Ter331.</title>
        <authorList>
            <person name="Fritsche K."/>
            <person name="de Boer W."/>
            <person name="Gerards S."/>
            <person name="van den Berg M."/>
            <person name="van Veen J.A."/>
            <person name="Leveau J.H."/>
        </authorList>
    </citation>
    <scope>NUCLEOTIDE SEQUENCE [LARGE SCALE GENOMIC DNA]</scope>
    <source>
        <strain evidence="2 3">Ter331</strain>
    </source>
</reference>
<dbReference type="KEGG" id="cfu:CFU_1843"/>
<dbReference type="HOGENOM" id="CLU_128711_0_0_4"/>